<proteinExistence type="predicted"/>
<organism evidence="1 2">
    <name type="scientific">Penicillium cinerascens</name>
    <dbReference type="NCBI Taxonomy" id="70096"/>
    <lineage>
        <taxon>Eukaryota</taxon>
        <taxon>Fungi</taxon>
        <taxon>Dikarya</taxon>
        <taxon>Ascomycota</taxon>
        <taxon>Pezizomycotina</taxon>
        <taxon>Eurotiomycetes</taxon>
        <taxon>Eurotiomycetidae</taxon>
        <taxon>Eurotiales</taxon>
        <taxon>Aspergillaceae</taxon>
        <taxon>Penicillium</taxon>
    </lineage>
</organism>
<reference evidence="1" key="2">
    <citation type="journal article" date="2023" name="IMA Fungus">
        <title>Comparative genomic study of the Penicillium genus elucidates a diverse pangenome and 15 lateral gene transfer events.</title>
        <authorList>
            <person name="Petersen C."/>
            <person name="Sorensen T."/>
            <person name="Nielsen M.R."/>
            <person name="Sondergaard T.E."/>
            <person name="Sorensen J.L."/>
            <person name="Fitzpatrick D.A."/>
            <person name="Frisvad J.C."/>
            <person name="Nielsen K.L."/>
        </authorList>
    </citation>
    <scope>NUCLEOTIDE SEQUENCE</scope>
    <source>
        <strain evidence="1">IBT 15544</strain>
    </source>
</reference>
<evidence type="ECO:0000313" key="1">
    <source>
        <dbReference type="EMBL" id="KAJ5204910.1"/>
    </source>
</evidence>
<reference evidence="1" key="1">
    <citation type="submission" date="2022-12" db="EMBL/GenBank/DDBJ databases">
        <authorList>
            <person name="Petersen C."/>
        </authorList>
    </citation>
    <scope>NUCLEOTIDE SEQUENCE</scope>
    <source>
        <strain evidence="1">IBT 15544</strain>
    </source>
</reference>
<dbReference type="AlphaFoldDB" id="A0A9W9MP91"/>
<accession>A0A9W9MP91</accession>
<dbReference type="RefSeq" id="XP_058309389.1">
    <property type="nucleotide sequence ID" value="XM_058452851.1"/>
</dbReference>
<keyword evidence="2" id="KW-1185">Reference proteome</keyword>
<dbReference type="GeneID" id="83180152"/>
<evidence type="ECO:0000313" key="2">
    <source>
        <dbReference type="Proteomes" id="UP001150904"/>
    </source>
</evidence>
<dbReference type="Proteomes" id="UP001150904">
    <property type="component" value="Unassembled WGS sequence"/>
</dbReference>
<protein>
    <submittedName>
        <fullName evidence="1">Uncharacterized protein</fullName>
    </submittedName>
</protein>
<gene>
    <name evidence="1" type="ORF">N7498_005789</name>
</gene>
<name>A0A9W9MP91_9EURO</name>
<sequence>MTLASGRSFGVTEKAIKIAFSKNLGTRYAVLQFQQQEFAIENAMVRVMKAPLEAMCHSTKSKDFKCAFERLRSTPRKAKTNHSQRPRSLLLWFR</sequence>
<dbReference type="EMBL" id="JAPQKR010000012">
    <property type="protein sequence ID" value="KAJ5204910.1"/>
    <property type="molecule type" value="Genomic_DNA"/>
</dbReference>
<comment type="caution">
    <text evidence="1">The sequence shown here is derived from an EMBL/GenBank/DDBJ whole genome shotgun (WGS) entry which is preliminary data.</text>
</comment>